<name>A0A7W5AJL4_9ACTN</name>
<evidence type="ECO:0000256" key="1">
    <source>
        <dbReference type="SAM" id="Phobius"/>
    </source>
</evidence>
<keyword evidence="1" id="KW-1133">Transmembrane helix</keyword>
<feature type="transmembrane region" description="Helical" evidence="1">
    <location>
        <begin position="41"/>
        <end position="57"/>
    </location>
</feature>
<accession>A0A7W5AJL4</accession>
<feature type="transmembrane region" description="Helical" evidence="1">
    <location>
        <begin position="69"/>
        <end position="96"/>
    </location>
</feature>
<protein>
    <submittedName>
        <fullName evidence="2">Putative membrane protein YphA (DoxX/SURF4 family)</fullName>
    </submittedName>
</protein>
<sequence length="163" mass="16935">MTVTEKVDMVGPARAAIGLISLVLGGFWLVMSPNGGDLTDAFMGAVVAAGGLVLLLWHRLGLSGRLVSVAAGAAGVTGTLAGLTVYASGICCMFSFGESRGWPLTWLGRGAVADTSDEAIRLARLESWGVYPTDLLIDLVVWAYAGMVLAVLIGLVVRAIRSR</sequence>
<keyword evidence="1" id="KW-0472">Membrane</keyword>
<reference evidence="2 3" key="1">
    <citation type="submission" date="2020-08" db="EMBL/GenBank/DDBJ databases">
        <title>Genomic Encyclopedia of Type Strains, Phase III (KMG-III): the genomes of soil and plant-associated and newly described type strains.</title>
        <authorList>
            <person name="Whitman W."/>
        </authorList>
    </citation>
    <scope>NUCLEOTIDE SEQUENCE [LARGE SCALE GENOMIC DNA]</scope>
    <source>
        <strain evidence="2 3">CECT 3287</strain>
    </source>
</reference>
<dbReference type="Proteomes" id="UP000590749">
    <property type="component" value="Unassembled WGS sequence"/>
</dbReference>
<evidence type="ECO:0000313" key="3">
    <source>
        <dbReference type="Proteomes" id="UP000590749"/>
    </source>
</evidence>
<proteinExistence type="predicted"/>
<keyword evidence="3" id="KW-1185">Reference proteome</keyword>
<dbReference type="RefSeq" id="WP_183222674.1">
    <property type="nucleotide sequence ID" value="NZ_BMPW01000006.1"/>
</dbReference>
<organism evidence="2 3">
    <name type="scientific">Actinoplanes campanulatus</name>
    <dbReference type="NCBI Taxonomy" id="113559"/>
    <lineage>
        <taxon>Bacteria</taxon>
        <taxon>Bacillati</taxon>
        <taxon>Actinomycetota</taxon>
        <taxon>Actinomycetes</taxon>
        <taxon>Micromonosporales</taxon>
        <taxon>Micromonosporaceae</taxon>
        <taxon>Actinoplanes</taxon>
    </lineage>
</organism>
<gene>
    <name evidence="2" type="ORF">FHR83_004940</name>
</gene>
<dbReference type="AlphaFoldDB" id="A0A7W5AJL4"/>
<feature type="transmembrane region" description="Helical" evidence="1">
    <location>
        <begin position="12"/>
        <end position="29"/>
    </location>
</feature>
<dbReference type="EMBL" id="JACHXF010000010">
    <property type="protein sequence ID" value="MBB3097265.1"/>
    <property type="molecule type" value="Genomic_DNA"/>
</dbReference>
<feature type="transmembrane region" description="Helical" evidence="1">
    <location>
        <begin position="139"/>
        <end position="160"/>
    </location>
</feature>
<keyword evidence="1" id="KW-0812">Transmembrane</keyword>
<comment type="caution">
    <text evidence="2">The sequence shown here is derived from an EMBL/GenBank/DDBJ whole genome shotgun (WGS) entry which is preliminary data.</text>
</comment>
<evidence type="ECO:0000313" key="2">
    <source>
        <dbReference type="EMBL" id="MBB3097265.1"/>
    </source>
</evidence>